<sequence>MENFALIGVFVLLGMLFRRLEAFPKDSAQVLNVFTLYVSLPALILLKVPQIVFSPEIAIAVAIPWGLLAFSALLVLLAARLWGWGRSVTGVLLLVVPLGNTSFLGIPMIQAFFGPAGFPYLIIYDQIGTMMIMATYGSFILAVYGKGRSLNLSAVARKALLFPPTLALILGLASRSLPYPEKLVQCLQSVAATLVPVVMTAIGLQIRFRLPARVVAPLGFGLAIKLLVAPLVALVVCRLTGLNGMVVDVSIIEAAMPPMVTAGALAVVAGMDADLAVALIGIGIILSFGTLPMIFWLTRVVA</sequence>
<feature type="transmembrane region" description="Helical" evidence="8">
    <location>
        <begin position="214"/>
        <end position="237"/>
    </location>
</feature>
<keyword evidence="6 8" id="KW-1133">Transmembrane helix</keyword>
<name>C6E242_GEOSM</name>
<accession>C6E242</accession>
<dbReference type="Pfam" id="PF03547">
    <property type="entry name" value="Mem_trans"/>
    <property type="match status" value="1"/>
</dbReference>
<feature type="transmembrane region" description="Helical" evidence="8">
    <location>
        <begin position="275"/>
        <end position="297"/>
    </location>
</feature>
<dbReference type="PANTHER" id="PTHR36838:SF1">
    <property type="entry name" value="SLR1864 PROTEIN"/>
    <property type="match status" value="1"/>
</dbReference>
<dbReference type="eggNOG" id="COG0679">
    <property type="taxonomic scope" value="Bacteria"/>
</dbReference>
<comment type="subcellular location">
    <subcellularLocation>
        <location evidence="1">Cell membrane</location>
        <topology evidence="1">Multi-pass membrane protein</topology>
    </subcellularLocation>
</comment>
<dbReference type="InterPro" id="IPR038770">
    <property type="entry name" value="Na+/solute_symporter_sf"/>
</dbReference>
<keyword evidence="7 8" id="KW-0472">Membrane</keyword>
<reference evidence="9" key="1">
    <citation type="submission" date="2009-07" db="EMBL/GenBank/DDBJ databases">
        <title>Complete sequence of Geobacter sp. M21.</title>
        <authorList>
            <consortium name="US DOE Joint Genome Institute"/>
            <person name="Lucas S."/>
            <person name="Copeland A."/>
            <person name="Lapidus A."/>
            <person name="Glavina del Rio T."/>
            <person name="Dalin E."/>
            <person name="Tice H."/>
            <person name="Bruce D."/>
            <person name="Goodwin L."/>
            <person name="Pitluck S."/>
            <person name="Saunders E."/>
            <person name="Brettin T."/>
            <person name="Detter J.C."/>
            <person name="Han C."/>
            <person name="Larimer F."/>
            <person name="Land M."/>
            <person name="Hauser L."/>
            <person name="Kyrpides N."/>
            <person name="Ovchinnikova G."/>
            <person name="Lovley D."/>
        </authorList>
    </citation>
    <scope>NUCLEOTIDE SEQUENCE [LARGE SCALE GENOMIC DNA]</scope>
    <source>
        <strain evidence="9">M21</strain>
    </source>
</reference>
<evidence type="ECO:0000256" key="4">
    <source>
        <dbReference type="ARBA" id="ARBA00022475"/>
    </source>
</evidence>
<feature type="transmembrane region" description="Helical" evidence="8">
    <location>
        <begin position="121"/>
        <end position="143"/>
    </location>
</feature>
<evidence type="ECO:0000256" key="1">
    <source>
        <dbReference type="ARBA" id="ARBA00004651"/>
    </source>
</evidence>
<dbReference type="KEGG" id="gem:GM21_2895"/>
<comment type="similarity">
    <text evidence="2">Belongs to the auxin efflux carrier (TC 2.A.69) family.</text>
</comment>
<feature type="transmembrane region" description="Helical" evidence="8">
    <location>
        <begin position="249"/>
        <end position="269"/>
    </location>
</feature>
<evidence type="ECO:0000256" key="2">
    <source>
        <dbReference type="ARBA" id="ARBA00010145"/>
    </source>
</evidence>
<keyword evidence="5 8" id="KW-0812">Transmembrane</keyword>
<feature type="transmembrane region" description="Helical" evidence="8">
    <location>
        <begin position="58"/>
        <end position="82"/>
    </location>
</feature>
<evidence type="ECO:0000313" key="9">
    <source>
        <dbReference type="EMBL" id="ACT18926.1"/>
    </source>
</evidence>
<dbReference type="STRING" id="443144.GM21_2895"/>
<proteinExistence type="inferred from homology"/>
<evidence type="ECO:0000256" key="5">
    <source>
        <dbReference type="ARBA" id="ARBA00022692"/>
    </source>
</evidence>
<dbReference type="Gene3D" id="1.20.1530.20">
    <property type="match status" value="1"/>
</dbReference>
<feature type="transmembrane region" description="Helical" evidence="8">
    <location>
        <begin position="88"/>
        <end position="109"/>
    </location>
</feature>
<dbReference type="PANTHER" id="PTHR36838">
    <property type="entry name" value="AUXIN EFFLUX CARRIER FAMILY PROTEIN"/>
    <property type="match status" value="1"/>
</dbReference>
<keyword evidence="3" id="KW-0813">Transport</keyword>
<protein>
    <submittedName>
        <fullName evidence="9">Auxin Efflux Carrier</fullName>
    </submittedName>
</protein>
<evidence type="ECO:0000256" key="8">
    <source>
        <dbReference type="SAM" id="Phobius"/>
    </source>
</evidence>
<dbReference type="OrthoDB" id="9786183at2"/>
<dbReference type="EMBL" id="CP001661">
    <property type="protein sequence ID" value="ACT18926.1"/>
    <property type="molecule type" value="Genomic_DNA"/>
</dbReference>
<evidence type="ECO:0000256" key="3">
    <source>
        <dbReference type="ARBA" id="ARBA00022448"/>
    </source>
</evidence>
<dbReference type="AlphaFoldDB" id="C6E242"/>
<dbReference type="GO" id="GO:0055085">
    <property type="term" value="P:transmembrane transport"/>
    <property type="evidence" value="ECO:0007669"/>
    <property type="project" value="InterPro"/>
</dbReference>
<dbReference type="InterPro" id="IPR004776">
    <property type="entry name" value="Mem_transp_PIN-like"/>
</dbReference>
<organism evidence="9">
    <name type="scientific">Geobacter sp. (strain M21)</name>
    <dbReference type="NCBI Taxonomy" id="443144"/>
    <lineage>
        <taxon>Bacteria</taxon>
        <taxon>Pseudomonadati</taxon>
        <taxon>Thermodesulfobacteriota</taxon>
        <taxon>Desulfuromonadia</taxon>
        <taxon>Geobacterales</taxon>
        <taxon>Geobacteraceae</taxon>
        <taxon>Geobacter</taxon>
    </lineage>
</organism>
<gene>
    <name evidence="9" type="ordered locus">GM21_2895</name>
</gene>
<keyword evidence="4" id="KW-1003">Cell membrane</keyword>
<dbReference type="GO" id="GO:0005886">
    <property type="term" value="C:plasma membrane"/>
    <property type="evidence" value="ECO:0007669"/>
    <property type="project" value="UniProtKB-SubCell"/>
</dbReference>
<evidence type="ECO:0000256" key="7">
    <source>
        <dbReference type="ARBA" id="ARBA00023136"/>
    </source>
</evidence>
<dbReference type="HOGENOM" id="CLU_056175_5_0_7"/>
<feature type="transmembrane region" description="Helical" evidence="8">
    <location>
        <begin position="28"/>
        <end position="46"/>
    </location>
</feature>
<evidence type="ECO:0000256" key="6">
    <source>
        <dbReference type="ARBA" id="ARBA00022989"/>
    </source>
</evidence>